<evidence type="ECO:0000313" key="2">
    <source>
        <dbReference type="Proteomes" id="UP000824469"/>
    </source>
</evidence>
<protein>
    <submittedName>
        <fullName evidence="1">Uncharacterized protein</fullName>
    </submittedName>
</protein>
<dbReference type="Gene3D" id="2.40.70.10">
    <property type="entry name" value="Acid Proteases"/>
    <property type="match status" value="1"/>
</dbReference>
<name>A0AA38GSN6_TAXCH</name>
<dbReference type="InterPro" id="IPR021109">
    <property type="entry name" value="Peptidase_aspartic_dom_sf"/>
</dbReference>
<dbReference type="Proteomes" id="UP000824469">
    <property type="component" value="Unassembled WGS sequence"/>
</dbReference>
<accession>A0AA38GSN6</accession>
<feature type="non-terminal residue" evidence="1">
    <location>
        <position position="69"/>
    </location>
</feature>
<dbReference type="EMBL" id="JAHRHJ020000002">
    <property type="protein sequence ID" value="KAH9327598.1"/>
    <property type="molecule type" value="Genomic_DNA"/>
</dbReference>
<organism evidence="1 2">
    <name type="scientific">Taxus chinensis</name>
    <name type="common">Chinese yew</name>
    <name type="synonym">Taxus wallichiana var. chinensis</name>
    <dbReference type="NCBI Taxonomy" id="29808"/>
    <lineage>
        <taxon>Eukaryota</taxon>
        <taxon>Viridiplantae</taxon>
        <taxon>Streptophyta</taxon>
        <taxon>Embryophyta</taxon>
        <taxon>Tracheophyta</taxon>
        <taxon>Spermatophyta</taxon>
        <taxon>Pinopsida</taxon>
        <taxon>Pinidae</taxon>
        <taxon>Conifers II</taxon>
        <taxon>Cupressales</taxon>
        <taxon>Taxaceae</taxon>
        <taxon>Taxus</taxon>
    </lineage>
</organism>
<proteinExistence type="predicted"/>
<dbReference type="AlphaFoldDB" id="A0AA38GSN6"/>
<sequence length="69" mass="7851">KQTIHDDKKRNELFHITVISKHMKINTLFDSGSQANLVSEEVVKKLGLKTNPHPKPYPLGWVCDGVKLQ</sequence>
<reference evidence="1 2" key="1">
    <citation type="journal article" date="2021" name="Nat. Plants">
        <title>The Taxus genome provides insights into paclitaxel biosynthesis.</title>
        <authorList>
            <person name="Xiong X."/>
            <person name="Gou J."/>
            <person name="Liao Q."/>
            <person name="Li Y."/>
            <person name="Zhou Q."/>
            <person name="Bi G."/>
            <person name="Li C."/>
            <person name="Du R."/>
            <person name="Wang X."/>
            <person name="Sun T."/>
            <person name="Guo L."/>
            <person name="Liang H."/>
            <person name="Lu P."/>
            <person name="Wu Y."/>
            <person name="Zhang Z."/>
            <person name="Ro D.K."/>
            <person name="Shang Y."/>
            <person name="Huang S."/>
            <person name="Yan J."/>
        </authorList>
    </citation>
    <scope>NUCLEOTIDE SEQUENCE [LARGE SCALE GENOMIC DNA]</scope>
    <source>
        <strain evidence="1">Ta-2019</strain>
    </source>
</reference>
<keyword evidence="2" id="KW-1185">Reference proteome</keyword>
<evidence type="ECO:0000313" key="1">
    <source>
        <dbReference type="EMBL" id="KAH9327598.1"/>
    </source>
</evidence>
<gene>
    <name evidence="1" type="ORF">KI387_007776</name>
</gene>
<comment type="caution">
    <text evidence="1">The sequence shown here is derived from an EMBL/GenBank/DDBJ whole genome shotgun (WGS) entry which is preliminary data.</text>
</comment>
<feature type="non-terminal residue" evidence="1">
    <location>
        <position position="1"/>
    </location>
</feature>
<dbReference type="CDD" id="cd00303">
    <property type="entry name" value="retropepsin_like"/>
    <property type="match status" value="1"/>
</dbReference>